<gene>
    <name evidence="1" type="ORF">M436DRAFT_63524</name>
</gene>
<name>A0A074WTZ2_9PEZI</name>
<dbReference type="HOGENOM" id="CLU_1885373_0_0_1"/>
<evidence type="ECO:0000313" key="2">
    <source>
        <dbReference type="Proteomes" id="UP000027730"/>
    </source>
</evidence>
<proteinExistence type="predicted"/>
<dbReference type="RefSeq" id="XP_013427610.1">
    <property type="nucleotide sequence ID" value="XM_013572156.1"/>
</dbReference>
<protein>
    <submittedName>
        <fullName evidence="1">Uncharacterized protein</fullName>
    </submittedName>
</protein>
<dbReference type="AlphaFoldDB" id="A0A074WTZ2"/>
<keyword evidence="2" id="KW-1185">Reference proteome</keyword>
<dbReference type="GeneID" id="25413542"/>
<sequence length="135" mass="14817">MSILNSADDHLFAITAAVQMNYDQAGAADPGMTHEKAFETGKSVGLLIAGASMAGRNMMAVNEHLRARQNEGDSVMQLCRDYKLRSPSFDAPMLEIIDRLQKLLDKDSDFLNAQNTLHGKEFTEGSAKLVAMKKK</sequence>
<reference evidence="1 2" key="1">
    <citation type="journal article" date="2014" name="BMC Genomics">
        <title>Genome sequencing of four Aureobasidium pullulans varieties: biotechnological potential, stress tolerance, and description of new species.</title>
        <authorList>
            <person name="Gostin Ar C."/>
            <person name="Ohm R.A."/>
            <person name="Kogej T."/>
            <person name="Sonjak S."/>
            <person name="Turk M."/>
            <person name="Zajc J."/>
            <person name="Zalar P."/>
            <person name="Grube M."/>
            <person name="Sun H."/>
            <person name="Han J."/>
            <person name="Sharma A."/>
            <person name="Chiniquy J."/>
            <person name="Ngan C.Y."/>
            <person name="Lipzen A."/>
            <person name="Barry K."/>
            <person name="Grigoriev I.V."/>
            <person name="Gunde-Cimerman N."/>
        </authorList>
    </citation>
    <scope>NUCLEOTIDE SEQUENCE [LARGE SCALE GENOMIC DNA]</scope>
    <source>
        <strain evidence="1 2">CBS 147.97</strain>
    </source>
</reference>
<accession>A0A074WTZ2</accession>
<evidence type="ECO:0000313" key="1">
    <source>
        <dbReference type="EMBL" id="KEQ73202.1"/>
    </source>
</evidence>
<organism evidence="1 2">
    <name type="scientific">Aureobasidium namibiae CBS 147.97</name>
    <dbReference type="NCBI Taxonomy" id="1043004"/>
    <lineage>
        <taxon>Eukaryota</taxon>
        <taxon>Fungi</taxon>
        <taxon>Dikarya</taxon>
        <taxon>Ascomycota</taxon>
        <taxon>Pezizomycotina</taxon>
        <taxon>Dothideomycetes</taxon>
        <taxon>Dothideomycetidae</taxon>
        <taxon>Dothideales</taxon>
        <taxon>Saccotheciaceae</taxon>
        <taxon>Aureobasidium</taxon>
    </lineage>
</organism>
<dbReference type="Proteomes" id="UP000027730">
    <property type="component" value="Unassembled WGS sequence"/>
</dbReference>
<dbReference type="EMBL" id="KL584709">
    <property type="protein sequence ID" value="KEQ73202.1"/>
    <property type="molecule type" value="Genomic_DNA"/>
</dbReference>
<dbReference type="OrthoDB" id="3863403at2759"/>